<dbReference type="AlphaFoldDB" id="A0A2P5FJK8"/>
<dbReference type="InterPro" id="IPR009457">
    <property type="entry name" value="THH1/TOM1/TOM3_dom"/>
</dbReference>
<proteinExistence type="predicted"/>
<feature type="domain" description="THH1/TOM1/TOM3" evidence="1">
    <location>
        <begin position="27"/>
        <end position="60"/>
    </location>
</feature>
<sequence>MEGSSSAGGETPSAKATVLVSLKLTEASNWWNDVNQSLLWLDRIFHLLTALYAAITAIAL</sequence>
<name>A0A2P5FJK8_TREOI</name>
<dbReference type="EMBL" id="JXTC01000028">
    <property type="protein sequence ID" value="PON97969.1"/>
    <property type="molecule type" value="Genomic_DNA"/>
</dbReference>
<dbReference type="Pfam" id="PF06454">
    <property type="entry name" value="THH1_TOM1-3_dom"/>
    <property type="match status" value="1"/>
</dbReference>
<evidence type="ECO:0000313" key="2">
    <source>
        <dbReference type="EMBL" id="PON97969.1"/>
    </source>
</evidence>
<evidence type="ECO:0000313" key="3">
    <source>
        <dbReference type="Proteomes" id="UP000237000"/>
    </source>
</evidence>
<comment type="caution">
    <text evidence="2">The sequence shown here is derived from an EMBL/GenBank/DDBJ whole genome shotgun (WGS) entry which is preliminary data.</text>
</comment>
<evidence type="ECO:0000259" key="1">
    <source>
        <dbReference type="Pfam" id="PF06454"/>
    </source>
</evidence>
<keyword evidence="3" id="KW-1185">Reference proteome</keyword>
<dbReference type="InParanoid" id="A0A2P5FJK8"/>
<organism evidence="2 3">
    <name type="scientific">Trema orientale</name>
    <name type="common">Charcoal tree</name>
    <name type="synonym">Celtis orientalis</name>
    <dbReference type="NCBI Taxonomy" id="63057"/>
    <lineage>
        <taxon>Eukaryota</taxon>
        <taxon>Viridiplantae</taxon>
        <taxon>Streptophyta</taxon>
        <taxon>Embryophyta</taxon>
        <taxon>Tracheophyta</taxon>
        <taxon>Spermatophyta</taxon>
        <taxon>Magnoliopsida</taxon>
        <taxon>eudicotyledons</taxon>
        <taxon>Gunneridae</taxon>
        <taxon>Pentapetalae</taxon>
        <taxon>rosids</taxon>
        <taxon>fabids</taxon>
        <taxon>Rosales</taxon>
        <taxon>Cannabaceae</taxon>
        <taxon>Trema</taxon>
    </lineage>
</organism>
<feature type="non-terminal residue" evidence="2">
    <location>
        <position position="60"/>
    </location>
</feature>
<gene>
    <name evidence="2" type="ORF">TorRG33x02_062840</name>
</gene>
<accession>A0A2P5FJK8</accession>
<dbReference type="OrthoDB" id="10384015at2759"/>
<reference evidence="3" key="1">
    <citation type="submission" date="2016-06" db="EMBL/GenBank/DDBJ databases">
        <title>Parallel loss of symbiosis genes in relatives of nitrogen-fixing non-legume Parasponia.</title>
        <authorList>
            <person name="Van Velzen R."/>
            <person name="Holmer R."/>
            <person name="Bu F."/>
            <person name="Rutten L."/>
            <person name="Van Zeijl A."/>
            <person name="Liu W."/>
            <person name="Santuari L."/>
            <person name="Cao Q."/>
            <person name="Sharma T."/>
            <person name="Shen D."/>
            <person name="Roswanjaya Y."/>
            <person name="Wardhani T."/>
            <person name="Kalhor M.S."/>
            <person name="Jansen J."/>
            <person name="Van den Hoogen J."/>
            <person name="Gungor B."/>
            <person name="Hartog M."/>
            <person name="Hontelez J."/>
            <person name="Verver J."/>
            <person name="Yang W.-C."/>
            <person name="Schijlen E."/>
            <person name="Repin R."/>
            <person name="Schilthuizen M."/>
            <person name="Schranz E."/>
            <person name="Heidstra R."/>
            <person name="Miyata K."/>
            <person name="Fedorova E."/>
            <person name="Kohlen W."/>
            <person name="Bisseling T."/>
            <person name="Smit S."/>
            <person name="Geurts R."/>
        </authorList>
    </citation>
    <scope>NUCLEOTIDE SEQUENCE [LARGE SCALE GENOMIC DNA]</scope>
    <source>
        <strain evidence="3">cv. RG33-2</strain>
    </source>
</reference>
<protein>
    <recommendedName>
        <fullName evidence="1">THH1/TOM1/TOM3 domain-containing protein</fullName>
    </recommendedName>
</protein>
<dbReference type="Proteomes" id="UP000237000">
    <property type="component" value="Unassembled WGS sequence"/>
</dbReference>